<dbReference type="Pfam" id="PF01578">
    <property type="entry name" value="Cytochrom_C_asm"/>
    <property type="match status" value="1"/>
</dbReference>
<dbReference type="GO" id="GO:0016020">
    <property type="term" value="C:membrane"/>
    <property type="evidence" value="ECO:0007669"/>
    <property type="project" value="InterPro"/>
</dbReference>
<reference evidence="6 7" key="1">
    <citation type="submission" date="2018-08" db="EMBL/GenBank/DDBJ databases">
        <title>Mucilaginibacter terrae sp. nov., isolated from manganese diggings.</title>
        <authorList>
            <person name="Huang Y."/>
            <person name="Zhou Z."/>
        </authorList>
    </citation>
    <scope>NUCLEOTIDE SEQUENCE [LARGE SCALE GENOMIC DNA]</scope>
    <source>
        <strain evidence="6 7">ZH6</strain>
    </source>
</reference>
<evidence type="ECO:0000256" key="3">
    <source>
        <dbReference type="SAM" id="MobiDB-lite"/>
    </source>
</evidence>
<dbReference type="GO" id="GO:0017004">
    <property type="term" value="P:cytochrome complex assembly"/>
    <property type="evidence" value="ECO:0007669"/>
    <property type="project" value="UniProtKB-KW"/>
</dbReference>
<dbReference type="PANTHER" id="PTHR43653:SF1">
    <property type="entry name" value="CYTOCHROME C-TYPE BIOGENESIS PROTEIN CCMF"/>
    <property type="match status" value="1"/>
</dbReference>
<dbReference type="GO" id="GO:0020037">
    <property type="term" value="F:heme binding"/>
    <property type="evidence" value="ECO:0007669"/>
    <property type="project" value="InterPro"/>
</dbReference>
<dbReference type="OrthoDB" id="9761451at2"/>
<feature type="transmembrane region" description="Helical" evidence="4">
    <location>
        <begin position="110"/>
        <end position="126"/>
    </location>
</feature>
<feature type="transmembrane region" description="Helical" evidence="4">
    <location>
        <begin position="460"/>
        <end position="480"/>
    </location>
</feature>
<organism evidence="6 7">
    <name type="scientific">Mucilaginibacter terrenus</name>
    <dbReference type="NCBI Taxonomy" id="2482727"/>
    <lineage>
        <taxon>Bacteria</taxon>
        <taxon>Pseudomonadati</taxon>
        <taxon>Bacteroidota</taxon>
        <taxon>Sphingobacteriia</taxon>
        <taxon>Sphingobacteriales</taxon>
        <taxon>Sphingobacteriaceae</taxon>
        <taxon>Mucilaginibacter</taxon>
    </lineage>
</organism>
<feature type="domain" description="Cytochrome c assembly protein" evidence="5">
    <location>
        <begin position="112"/>
        <end position="326"/>
    </location>
</feature>
<comment type="similarity">
    <text evidence="1">Belongs to the CcmF/CycK/Ccl1/NrfE/CcsA family.</text>
</comment>
<keyword evidence="4" id="KW-0812">Transmembrane</keyword>
<evidence type="ECO:0000256" key="4">
    <source>
        <dbReference type="SAM" id="Phobius"/>
    </source>
</evidence>
<evidence type="ECO:0000256" key="2">
    <source>
        <dbReference type="ARBA" id="ARBA00022748"/>
    </source>
</evidence>
<protein>
    <submittedName>
        <fullName evidence="6">Cytochrome C biogenesis protein</fullName>
    </submittedName>
</protein>
<feature type="transmembrane region" description="Helical" evidence="4">
    <location>
        <begin position="793"/>
        <end position="813"/>
    </location>
</feature>
<dbReference type="InterPro" id="IPR003567">
    <property type="entry name" value="Cyt_c_biogenesis"/>
</dbReference>
<feature type="transmembrane region" description="Helical" evidence="4">
    <location>
        <begin position="239"/>
        <end position="260"/>
    </location>
</feature>
<feature type="transmembrane region" description="Helical" evidence="4">
    <location>
        <begin position="138"/>
        <end position="158"/>
    </location>
</feature>
<feature type="transmembrane region" description="Helical" evidence="4">
    <location>
        <begin position="57"/>
        <end position="76"/>
    </location>
</feature>
<feature type="transmembrane region" description="Helical" evidence="4">
    <location>
        <begin position="280"/>
        <end position="296"/>
    </location>
</feature>
<dbReference type="InterPro" id="IPR036259">
    <property type="entry name" value="MFS_trans_sf"/>
</dbReference>
<dbReference type="SUPFAM" id="SSF103473">
    <property type="entry name" value="MFS general substrate transporter"/>
    <property type="match status" value="1"/>
</dbReference>
<keyword evidence="4" id="KW-0472">Membrane</keyword>
<feature type="transmembrane region" description="Helical" evidence="4">
    <location>
        <begin position="382"/>
        <end position="407"/>
    </location>
</feature>
<dbReference type="Proteomes" id="UP000260823">
    <property type="component" value="Unassembled WGS sequence"/>
</dbReference>
<sequence>MDIAFKGEHLLQGQIGQFFIILSFGSALLSFLSYYFSTTDDAGKADSSWQNIGRWAFYANVLSIIGIGVCLFNIIYNHYFEYHYVWAYTSRSLPTRYIISAFWNGQEGGFLLWLFWEALLGLFLIFKAGTWERPVMTVVALSQVVLASMVLGVEIFGMKLGSSPFLLLRDSMEGPIFSRPDYLSFIKDGQGMVPSLQNYWMIIHPPTLFLGFASIVVPFAYSVAGLWQKRYQEWIAPAIPYALFGCMILGTGVVMGSFWAYESLNFGGFWAWDPVENASIFPWLTLVGAVHVLVVYKNTGHSYFTATMLTMISFVLVWYSSFLNRSGILGETSVHSFTDLGMFWQLVTGVVIFLAIMVYLLVKHFKTMPITKKDEETYSREFWMFVGSVFLGLSCFHLIVVTSVPVWNAIFHLNIAPPADAARMKHYNVVQSSFVVLITILTAVAQFLKYKRTDVRRFAITTGVYLFFAAVVTALIAFATGVNKMHFVYILAMWGSVYSVTANGKMLADAFKGKIKLAGAAVAHIGFALMLVGALIAAGTSDVISINNTGEGFTADFAKENNPRENILVYRNQPLKMGDYMVTYLGDSISAPEHFYKVNYKKVDAAGKVAEDFTLWPKVQVNKGSLASSPDTKHYLFHDLYTHITMTNSISESEEPGAEKDGTQADEDDEKSYDAPIPHEVAIGDTINFREGFMVLKKLNKGVKVQNIPLKDNDISVGAQLEIVSHGKTYTAEPIYLIKDGGVYDFSKKVADAGLKLRFSKIIPEKNKVEITVLQQKESAKKYIVMRAITFPYINFFWGGSIIMVIGFILSIFRRKNEMKVVPVAVKQGATKGVGKRQPVSLK</sequence>
<proteinExistence type="inferred from homology"/>
<feature type="transmembrane region" description="Helical" evidence="4">
    <location>
        <begin position="208"/>
        <end position="227"/>
    </location>
</feature>
<dbReference type="RefSeq" id="WP_117382197.1">
    <property type="nucleotide sequence ID" value="NZ_QWDE01000001.1"/>
</dbReference>
<feature type="transmembrane region" description="Helical" evidence="4">
    <location>
        <begin position="427"/>
        <end position="448"/>
    </location>
</feature>
<feature type="transmembrane region" description="Helical" evidence="4">
    <location>
        <begin position="15"/>
        <end position="36"/>
    </location>
</feature>
<feature type="transmembrane region" description="Helical" evidence="4">
    <location>
        <begin position="486"/>
        <end position="505"/>
    </location>
</feature>
<feature type="transmembrane region" description="Helical" evidence="4">
    <location>
        <begin position="303"/>
        <end position="322"/>
    </location>
</feature>
<feature type="region of interest" description="Disordered" evidence="3">
    <location>
        <begin position="649"/>
        <end position="673"/>
    </location>
</feature>
<accession>A0A3E2NWG1</accession>
<dbReference type="EMBL" id="QWDE01000001">
    <property type="protein sequence ID" value="RFZ85297.1"/>
    <property type="molecule type" value="Genomic_DNA"/>
</dbReference>
<dbReference type="InterPro" id="IPR002541">
    <property type="entry name" value="Cyt_c_assembly"/>
</dbReference>
<keyword evidence="4" id="KW-1133">Transmembrane helix</keyword>
<dbReference type="PANTHER" id="PTHR43653">
    <property type="entry name" value="CYTOCHROME C ASSEMBLY PROTEIN-RELATED"/>
    <property type="match status" value="1"/>
</dbReference>
<keyword evidence="7" id="KW-1185">Reference proteome</keyword>
<dbReference type="AlphaFoldDB" id="A0A3E2NWG1"/>
<comment type="caution">
    <text evidence="6">The sequence shown here is derived from an EMBL/GenBank/DDBJ whole genome shotgun (WGS) entry which is preliminary data.</text>
</comment>
<gene>
    <name evidence="6" type="ORF">DYU05_06790</name>
</gene>
<evidence type="ECO:0000313" key="7">
    <source>
        <dbReference type="Proteomes" id="UP000260823"/>
    </source>
</evidence>
<dbReference type="GO" id="GO:0015232">
    <property type="term" value="F:heme transmembrane transporter activity"/>
    <property type="evidence" value="ECO:0007669"/>
    <property type="project" value="InterPro"/>
</dbReference>
<dbReference type="PRINTS" id="PR01410">
    <property type="entry name" value="CCBIOGENESIS"/>
</dbReference>
<evidence type="ECO:0000256" key="1">
    <source>
        <dbReference type="ARBA" id="ARBA00009186"/>
    </source>
</evidence>
<feature type="transmembrane region" description="Helical" evidence="4">
    <location>
        <begin position="517"/>
        <end position="538"/>
    </location>
</feature>
<keyword evidence="2" id="KW-0201">Cytochrome c-type biogenesis</keyword>
<feature type="transmembrane region" description="Helical" evidence="4">
    <location>
        <begin position="342"/>
        <end position="362"/>
    </location>
</feature>
<evidence type="ECO:0000313" key="6">
    <source>
        <dbReference type="EMBL" id="RFZ85297.1"/>
    </source>
</evidence>
<name>A0A3E2NWG1_9SPHI</name>
<evidence type="ECO:0000259" key="5">
    <source>
        <dbReference type="Pfam" id="PF01578"/>
    </source>
</evidence>